<dbReference type="Proteomes" id="UP000825483">
    <property type="component" value="Unassembled WGS sequence"/>
</dbReference>
<evidence type="ECO:0000259" key="1">
    <source>
        <dbReference type="Pfam" id="PF13480"/>
    </source>
</evidence>
<dbReference type="SUPFAM" id="SSF55729">
    <property type="entry name" value="Acyl-CoA N-acyltransferases (Nat)"/>
    <property type="match status" value="1"/>
</dbReference>
<dbReference type="GeneID" id="72467293"/>
<dbReference type="AlphaFoldDB" id="A0A9R1C9U7"/>
<proteinExistence type="predicted"/>
<keyword evidence="3" id="KW-1185">Reference proteome</keyword>
<dbReference type="Gene3D" id="3.40.630.30">
    <property type="match status" value="1"/>
</dbReference>
<organism evidence="2 3">
    <name type="scientific">Prevotella lacticifex</name>
    <dbReference type="NCBI Taxonomy" id="2854755"/>
    <lineage>
        <taxon>Bacteria</taxon>
        <taxon>Pseudomonadati</taxon>
        <taxon>Bacteroidota</taxon>
        <taxon>Bacteroidia</taxon>
        <taxon>Bacteroidales</taxon>
        <taxon>Prevotellaceae</taxon>
        <taxon>Prevotella</taxon>
    </lineage>
</organism>
<reference evidence="2" key="1">
    <citation type="journal article" date="2022" name="Int. J. Syst. Evol. Microbiol.">
        <title>Prevotella lacticifex sp. nov., isolated from the rumen of cows.</title>
        <authorList>
            <person name="Shinkai T."/>
            <person name="Ikeyama N."/>
            <person name="Kumagai M."/>
            <person name="Ohmori H."/>
            <person name="Sakamoto M."/>
            <person name="Ohkuma M."/>
            <person name="Mitsumori M."/>
        </authorList>
    </citation>
    <scope>NUCLEOTIDE SEQUENCE</scope>
    <source>
        <strain evidence="2">R5076</strain>
    </source>
</reference>
<protein>
    <recommendedName>
        <fullName evidence="1">BioF2-like acetyltransferase domain-containing protein</fullName>
    </recommendedName>
</protein>
<gene>
    <name evidence="2" type="ORF">PRLR5076_15240</name>
</gene>
<accession>A0A9R1C9U7</accession>
<dbReference type="Pfam" id="PF13480">
    <property type="entry name" value="Acetyltransf_6"/>
    <property type="match status" value="1"/>
</dbReference>
<dbReference type="RefSeq" id="WP_223929138.1">
    <property type="nucleotide sequence ID" value="NZ_BPTU01000001.1"/>
</dbReference>
<dbReference type="InterPro" id="IPR038740">
    <property type="entry name" value="BioF2-like_GNAT_dom"/>
</dbReference>
<evidence type="ECO:0000313" key="3">
    <source>
        <dbReference type="Proteomes" id="UP000825483"/>
    </source>
</evidence>
<sequence length="325" mass="38446">MNNYHVETIRSSDRLPELSNKNVFHSVEMFRVLEKVSGCTPYMIVVTDDKRRVHAHMLAILWRRGSLLPPYLFSQGRVYGEGVYADDGERKVLFPMMLDAVAKAFQHKLCLFIEFSHISSKMFGYRDFRRHGFFPISWLHIRNSLHSMVPEERLSEQLLRTIDKGYTAGIVTREAETDDEVRAFWKMLKNYYRFKFHRYIPSESFCLCLERSSIGKVFVTLSHDKVIGGSIVVYSDKDAYLWFVASKRKSHPLHHPDVMTVWHAIKSSFDRGMRHICFMNVGLPLRRSRYRDFILSFGGKQVSSYRWFHFTIGWMNKLLSWIYRE</sequence>
<dbReference type="EMBL" id="BPUB01000001">
    <property type="protein sequence ID" value="GJG58673.1"/>
    <property type="molecule type" value="Genomic_DNA"/>
</dbReference>
<dbReference type="InterPro" id="IPR016181">
    <property type="entry name" value="Acyl_CoA_acyltransferase"/>
</dbReference>
<feature type="domain" description="BioF2-like acetyltransferase" evidence="1">
    <location>
        <begin position="157"/>
        <end position="279"/>
    </location>
</feature>
<comment type="caution">
    <text evidence="2">The sequence shown here is derived from an EMBL/GenBank/DDBJ whole genome shotgun (WGS) entry which is preliminary data.</text>
</comment>
<evidence type="ECO:0000313" key="2">
    <source>
        <dbReference type="EMBL" id="GJG58673.1"/>
    </source>
</evidence>
<name>A0A9R1C9U7_9BACT</name>